<sequence length="78" mass="8426">LVQNSVYPTPYVPPSKKDYDFLFQPLFDEYFNPPPCAVSLIPAAVAAPRAVDPAGLPSSTSIDQDVPYASTSPTIQEI</sequence>
<evidence type="ECO:0008006" key="3">
    <source>
        <dbReference type="Google" id="ProtNLM"/>
    </source>
</evidence>
<comment type="caution">
    <text evidence="2">The sequence shown here is derived from an EMBL/GenBank/DDBJ whole genome shotgun (WGS) entry which is preliminary data.</text>
</comment>
<organism evidence="2">
    <name type="scientific">Tanacetum cinerariifolium</name>
    <name type="common">Dalmatian daisy</name>
    <name type="synonym">Chrysanthemum cinerariifolium</name>
    <dbReference type="NCBI Taxonomy" id="118510"/>
    <lineage>
        <taxon>Eukaryota</taxon>
        <taxon>Viridiplantae</taxon>
        <taxon>Streptophyta</taxon>
        <taxon>Embryophyta</taxon>
        <taxon>Tracheophyta</taxon>
        <taxon>Spermatophyta</taxon>
        <taxon>Magnoliopsida</taxon>
        <taxon>eudicotyledons</taxon>
        <taxon>Gunneridae</taxon>
        <taxon>Pentapetalae</taxon>
        <taxon>asterids</taxon>
        <taxon>campanulids</taxon>
        <taxon>Asterales</taxon>
        <taxon>Asteraceae</taxon>
        <taxon>Asteroideae</taxon>
        <taxon>Anthemideae</taxon>
        <taxon>Anthemidinae</taxon>
        <taxon>Tanacetum</taxon>
    </lineage>
</organism>
<feature type="region of interest" description="Disordered" evidence="1">
    <location>
        <begin position="52"/>
        <end position="78"/>
    </location>
</feature>
<dbReference type="AlphaFoldDB" id="A0A699JDV6"/>
<gene>
    <name evidence="2" type="ORF">Tci_602777</name>
</gene>
<reference evidence="2" key="1">
    <citation type="journal article" date="2019" name="Sci. Rep.">
        <title>Draft genome of Tanacetum cinerariifolium, the natural source of mosquito coil.</title>
        <authorList>
            <person name="Yamashiro T."/>
            <person name="Shiraishi A."/>
            <person name="Satake H."/>
            <person name="Nakayama K."/>
        </authorList>
    </citation>
    <scope>NUCLEOTIDE SEQUENCE</scope>
</reference>
<evidence type="ECO:0000313" key="2">
    <source>
        <dbReference type="EMBL" id="GFA30805.1"/>
    </source>
</evidence>
<feature type="compositionally biased region" description="Polar residues" evidence="1">
    <location>
        <begin position="57"/>
        <end position="78"/>
    </location>
</feature>
<proteinExistence type="predicted"/>
<protein>
    <recommendedName>
        <fullName evidence="3">Integrase, catalytic region, zinc finger, CCHC-type, peptidase aspartic, catalytic</fullName>
    </recommendedName>
</protein>
<accession>A0A699JDV6</accession>
<feature type="non-terminal residue" evidence="2">
    <location>
        <position position="1"/>
    </location>
</feature>
<dbReference type="EMBL" id="BKCJ010402013">
    <property type="protein sequence ID" value="GFA30805.1"/>
    <property type="molecule type" value="Genomic_DNA"/>
</dbReference>
<name>A0A699JDV6_TANCI</name>
<evidence type="ECO:0000256" key="1">
    <source>
        <dbReference type="SAM" id="MobiDB-lite"/>
    </source>
</evidence>